<evidence type="ECO:0000313" key="2">
    <source>
        <dbReference type="Proteomes" id="UP000198822"/>
    </source>
</evidence>
<dbReference type="Gene3D" id="3.40.30.10">
    <property type="entry name" value="Glutaredoxin"/>
    <property type="match status" value="1"/>
</dbReference>
<dbReference type="AlphaFoldDB" id="A0A1G8AGI2"/>
<proteinExistence type="predicted"/>
<accession>A0A1G8AGI2</accession>
<dbReference type="EMBL" id="LT629695">
    <property type="protein sequence ID" value="SDH20058.1"/>
    <property type="molecule type" value="Genomic_DNA"/>
</dbReference>
<name>A0A1G8AGI2_9MICO</name>
<reference evidence="2" key="1">
    <citation type="submission" date="2016-10" db="EMBL/GenBank/DDBJ databases">
        <authorList>
            <person name="Varghese N."/>
            <person name="Submissions S."/>
        </authorList>
    </citation>
    <scope>NUCLEOTIDE SEQUENCE [LARGE SCALE GENOMIC DNA]</scope>
    <source>
        <strain evidence="2">DSM 22002</strain>
    </source>
</reference>
<dbReference type="SUPFAM" id="SSF52833">
    <property type="entry name" value="Thioredoxin-like"/>
    <property type="match status" value="1"/>
</dbReference>
<evidence type="ECO:0000313" key="1">
    <source>
        <dbReference type="EMBL" id="SDH20058.1"/>
    </source>
</evidence>
<dbReference type="STRING" id="399736.SAMN04489720_0373"/>
<dbReference type="Proteomes" id="UP000198822">
    <property type="component" value="Chromosome I"/>
</dbReference>
<dbReference type="InterPro" id="IPR036249">
    <property type="entry name" value="Thioredoxin-like_sf"/>
</dbReference>
<protein>
    <recommendedName>
        <fullName evidence="3">Thioredoxin</fullName>
    </recommendedName>
</protein>
<evidence type="ECO:0008006" key="3">
    <source>
        <dbReference type="Google" id="ProtNLM"/>
    </source>
</evidence>
<keyword evidence="2" id="KW-1185">Reference proteome</keyword>
<sequence length="114" mass="11565">MTRNRVEPGAVASDMDAVASPALGAGVRLELFSTSFCGACRQTRAVLDRAASLVPGAVVVEHDLALEPELGDANVITQSPTTIVRSASGTEVLRAAGVPTVPQVLAAAARALDA</sequence>
<gene>
    <name evidence="1" type="ORF">SAMN04489720_0373</name>
</gene>
<organism evidence="1 2">
    <name type="scientific">Agrococcus jejuensis</name>
    <dbReference type="NCBI Taxonomy" id="399736"/>
    <lineage>
        <taxon>Bacteria</taxon>
        <taxon>Bacillati</taxon>
        <taxon>Actinomycetota</taxon>
        <taxon>Actinomycetes</taxon>
        <taxon>Micrococcales</taxon>
        <taxon>Microbacteriaceae</taxon>
        <taxon>Agrococcus</taxon>
    </lineage>
</organism>